<feature type="compositionally biased region" description="Low complexity" evidence="10">
    <location>
        <begin position="96"/>
        <end position="109"/>
    </location>
</feature>
<feature type="region of interest" description="Disordered" evidence="10">
    <location>
        <begin position="1"/>
        <end position="61"/>
    </location>
</feature>
<evidence type="ECO:0000256" key="5">
    <source>
        <dbReference type="ARBA" id="ARBA00022692"/>
    </source>
</evidence>
<evidence type="ECO:0000256" key="6">
    <source>
        <dbReference type="ARBA" id="ARBA00022777"/>
    </source>
</evidence>
<keyword evidence="5 11" id="KW-0812">Transmembrane</keyword>
<feature type="transmembrane region" description="Helical" evidence="11">
    <location>
        <begin position="403"/>
        <end position="421"/>
    </location>
</feature>
<dbReference type="Proteomes" id="UP000054350">
    <property type="component" value="Unassembled WGS sequence"/>
</dbReference>
<organism evidence="12 13">
    <name type="scientific">Allomyces macrogynus (strain ATCC 38327)</name>
    <name type="common">Allomyces javanicus var. macrogynus</name>
    <dbReference type="NCBI Taxonomy" id="578462"/>
    <lineage>
        <taxon>Eukaryota</taxon>
        <taxon>Fungi</taxon>
        <taxon>Fungi incertae sedis</taxon>
        <taxon>Blastocladiomycota</taxon>
        <taxon>Blastocladiomycetes</taxon>
        <taxon>Blastocladiales</taxon>
        <taxon>Blastocladiaceae</taxon>
        <taxon>Allomyces</taxon>
    </lineage>
</organism>
<feature type="compositionally biased region" description="Basic and acidic residues" evidence="10">
    <location>
        <begin position="24"/>
        <end position="35"/>
    </location>
</feature>
<feature type="transmembrane region" description="Helical" evidence="11">
    <location>
        <begin position="308"/>
        <end position="330"/>
    </location>
</feature>
<dbReference type="OrthoDB" id="377083at2759"/>
<accession>A0A0L0SJY0</accession>
<evidence type="ECO:0000313" key="12">
    <source>
        <dbReference type="EMBL" id="KNE62739.1"/>
    </source>
</evidence>
<dbReference type="VEuPathDB" id="FungiDB:AMAG_07925"/>
<dbReference type="GO" id="GO:0004168">
    <property type="term" value="F:dolichol kinase activity"/>
    <property type="evidence" value="ECO:0007669"/>
    <property type="project" value="UniProtKB-EC"/>
</dbReference>
<dbReference type="PANTHER" id="PTHR13205:SF15">
    <property type="entry name" value="DOLICHOL KINASE"/>
    <property type="match status" value="1"/>
</dbReference>
<feature type="compositionally biased region" description="Low complexity" evidence="10">
    <location>
        <begin position="1"/>
        <end position="19"/>
    </location>
</feature>
<gene>
    <name evidence="12" type="ORF">AMAG_07925</name>
</gene>
<dbReference type="eggNOG" id="KOG2468">
    <property type="taxonomic scope" value="Eukaryota"/>
</dbReference>
<feature type="transmembrane region" description="Helical" evidence="11">
    <location>
        <begin position="523"/>
        <end position="546"/>
    </location>
</feature>
<dbReference type="STRING" id="578462.A0A0L0SJY0"/>
<evidence type="ECO:0000256" key="4">
    <source>
        <dbReference type="ARBA" id="ARBA00022679"/>
    </source>
</evidence>
<sequence length="615" mass="64552">MPTLTAAASPVAPASTASPRQRARKDAGDVADTHPDAATTIPSSIDAPTSQQQPQRRPPAPTWRLLAPTLIENLLLIAAFHVRCLVAPPSPGGSGSAPADPASTTAPGAPSTPDPAPPLADSPRSCQFKLGSATTCHLVVIPAWVHLALVLLVVLDLIFDRRRILGRATTPLERATRHFASPGLVYGMGMLPAVLSRSAYASFVSHAVAWSALGAATLVGTHLVPQFLPDRMRRWYPATPRMAAAVCRIALAVHFVAPALTPWTLIVLGAASTPALLYAFPRAFSVGEALTLGTALTLVADSLRARPVHAHMVVAVMQHLALGTAVAVAASARTAKEMRALCGADGLPPTDEKGAQQWRRLVRRLYLTVGGVVALVATPLVTVRTGRDPWIWVAGYVLGSLENSIACAFWLALLGTTYLVFPHKASANTQRKVYHLLAVLIILPGYLYTPVFTCLALCVALAAFIFAELFRLARAPPVGRLLDLGMAAFRDDRDEAPLLTSHIYLLLGTAVPVWVAVIEGTWLPGLAGLAALGAGDAAASVVGRAFGATRWHQRTNKTVEGSAAFVGATLALLAALGEPVTGQVLAGVVLTAVVEGVSGMFDNFAVPLVMLLTLM</sequence>
<feature type="transmembrane region" description="Helical" evidence="11">
    <location>
        <begin position="207"/>
        <end position="228"/>
    </location>
</feature>
<feature type="region of interest" description="Disordered" evidence="10">
    <location>
        <begin position="90"/>
        <end position="123"/>
    </location>
</feature>
<evidence type="ECO:0000313" key="13">
    <source>
        <dbReference type="Proteomes" id="UP000054350"/>
    </source>
</evidence>
<feature type="transmembrane region" description="Helical" evidence="11">
    <location>
        <begin position="249"/>
        <end position="271"/>
    </location>
</feature>
<feature type="transmembrane region" description="Helical" evidence="11">
    <location>
        <begin position="433"/>
        <end position="449"/>
    </location>
</feature>
<evidence type="ECO:0000256" key="2">
    <source>
        <dbReference type="ARBA" id="ARBA00010794"/>
    </source>
</evidence>
<feature type="compositionally biased region" description="Pro residues" evidence="10">
    <location>
        <begin position="110"/>
        <end position="120"/>
    </location>
</feature>
<feature type="transmembrane region" description="Helical" evidence="11">
    <location>
        <begin position="365"/>
        <end position="383"/>
    </location>
</feature>
<evidence type="ECO:0000256" key="1">
    <source>
        <dbReference type="ARBA" id="ARBA00004477"/>
    </source>
</evidence>
<dbReference type="GO" id="GO:0005789">
    <property type="term" value="C:endoplasmic reticulum membrane"/>
    <property type="evidence" value="ECO:0007669"/>
    <property type="project" value="UniProtKB-SubCell"/>
</dbReference>
<reference evidence="13" key="2">
    <citation type="submission" date="2009-11" db="EMBL/GenBank/DDBJ databases">
        <title>The Genome Sequence of Allomyces macrogynus strain ATCC 38327.</title>
        <authorList>
            <consortium name="The Broad Institute Genome Sequencing Platform"/>
            <person name="Russ C."/>
            <person name="Cuomo C."/>
            <person name="Shea T."/>
            <person name="Young S.K."/>
            <person name="Zeng Q."/>
            <person name="Koehrsen M."/>
            <person name="Haas B."/>
            <person name="Borodovsky M."/>
            <person name="Guigo R."/>
            <person name="Alvarado L."/>
            <person name="Berlin A."/>
            <person name="Borenstein D."/>
            <person name="Chen Z."/>
            <person name="Engels R."/>
            <person name="Freedman E."/>
            <person name="Gellesch M."/>
            <person name="Goldberg J."/>
            <person name="Griggs A."/>
            <person name="Gujja S."/>
            <person name="Heiman D."/>
            <person name="Hepburn T."/>
            <person name="Howarth C."/>
            <person name="Jen D."/>
            <person name="Larson L."/>
            <person name="Lewis B."/>
            <person name="Mehta T."/>
            <person name="Park D."/>
            <person name="Pearson M."/>
            <person name="Roberts A."/>
            <person name="Saif S."/>
            <person name="Shenoy N."/>
            <person name="Sisk P."/>
            <person name="Stolte C."/>
            <person name="Sykes S."/>
            <person name="Walk T."/>
            <person name="White J."/>
            <person name="Yandava C."/>
            <person name="Burger G."/>
            <person name="Gray M.W."/>
            <person name="Holland P.W.H."/>
            <person name="King N."/>
            <person name="Lang F.B.F."/>
            <person name="Roger A.J."/>
            <person name="Ruiz-Trillo I."/>
            <person name="Lander E."/>
            <person name="Nusbaum C."/>
        </authorList>
    </citation>
    <scope>NUCLEOTIDE SEQUENCE [LARGE SCALE GENOMIC DNA]</scope>
    <source>
        <strain evidence="13">ATCC 38327</strain>
    </source>
</reference>
<evidence type="ECO:0000256" key="3">
    <source>
        <dbReference type="ARBA" id="ARBA00012132"/>
    </source>
</evidence>
<evidence type="ECO:0000256" key="7">
    <source>
        <dbReference type="ARBA" id="ARBA00022824"/>
    </source>
</evidence>
<name>A0A0L0SJY0_ALLM3</name>
<dbReference type="GO" id="GO:0043048">
    <property type="term" value="P:dolichyl monophosphate biosynthetic process"/>
    <property type="evidence" value="ECO:0007669"/>
    <property type="project" value="TreeGrafter"/>
</dbReference>
<dbReference type="PANTHER" id="PTHR13205">
    <property type="entry name" value="TRANSMEMBRANE PROTEIN 15-RELATED"/>
    <property type="match status" value="1"/>
</dbReference>
<evidence type="ECO:0000256" key="9">
    <source>
        <dbReference type="ARBA" id="ARBA00023136"/>
    </source>
</evidence>
<feature type="transmembrane region" description="Helical" evidence="11">
    <location>
        <begin position="558"/>
        <end position="576"/>
    </location>
</feature>
<keyword evidence="6" id="KW-0418">Kinase</keyword>
<feature type="transmembrane region" description="Helical" evidence="11">
    <location>
        <begin position="138"/>
        <end position="159"/>
    </location>
</feature>
<keyword evidence="9 11" id="KW-0472">Membrane</keyword>
<feature type="transmembrane region" description="Helical" evidence="11">
    <location>
        <begin position="588"/>
        <end position="614"/>
    </location>
</feature>
<keyword evidence="4" id="KW-0808">Transferase</keyword>
<evidence type="ECO:0000256" key="10">
    <source>
        <dbReference type="SAM" id="MobiDB-lite"/>
    </source>
</evidence>
<keyword evidence="7" id="KW-0256">Endoplasmic reticulum</keyword>
<reference evidence="12 13" key="1">
    <citation type="submission" date="2009-11" db="EMBL/GenBank/DDBJ databases">
        <title>Annotation of Allomyces macrogynus ATCC 38327.</title>
        <authorList>
            <consortium name="The Broad Institute Genome Sequencing Platform"/>
            <person name="Russ C."/>
            <person name="Cuomo C."/>
            <person name="Burger G."/>
            <person name="Gray M.W."/>
            <person name="Holland P.W.H."/>
            <person name="King N."/>
            <person name="Lang F.B.F."/>
            <person name="Roger A.J."/>
            <person name="Ruiz-Trillo I."/>
            <person name="Young S.K."/>
            <person name="Zeng Q."/>
            <person name="Gargeya S."/>
            <person name="Fitzgerald M."/>
            <person name="Haas B."/>
            <person name="Abouelleil A."/>
            <person name="Alvarado L."/>
            <person name="Arachchi H.M."/>
            <person name="Berlin A."/>
            <person name="Chapman S.B."/>
            <person name="Gearin G."/>
            <person name="Goldberg J."/>
            <person name="Griggs A."/>
            <person name="Gujja S."/>
            <person name="Hansen M."/>
            <person name="Heiman D."/>
            <person name="Howarth C."/>
            <person name="Larimer J."/>
            <person name="Lui A."/>
            <person name="MacDonald P.J.P."/>
            <person name="McCowen C."/>
            <person name="Montmayeur A."/>
            <person name="Murphy C."/>
            <person name="Neiman D."/>
            <person name="Pearson M."/>
            <person name="Priest M."/>
            <person name="Roberts A."/>
            <person name="Saif S."/>
            <person name="Shea T."/>
            <person name="Sisk P."/>
            <person name="Stolte C."/>
            <person name="Sykes S."/>
            <person name="Wortman J."/>
            <person name="Nusbaum C."/>
            <person name="Birren B."/>
        </authorList>
    </citation>
    <scope>NUCLEOTIDE SEQUENCE [LARGE SCALE GENOMIC DNA]</scope>
    <source>
        <strain evidence="12 13">ATCC 38327</strain>
    </source>
</reference>
<comment type="subcellular location">
    <subcellularLocation>
        <location evidence="1">Endoplasmic reticulum membrane</location>
        <topology evidence="1">Multi-pass membrane protein</topology>
    </subcellularLocation>
</comment>
<dbReference type="AlphaFoldDB" id="A0A0L0SJY0"/>
<protein>
    <recommendedName>
        <fullName evidence="3">dolichol kinase</fullName>
        <ecNumber evidence="3">2.7.1.108</ecNumber>
    </recommendedName>
</protein>
<feature type="transmembrane region" description="Helical" evidence="11">
    <location>
        <begin position="496"/>
        <end position="517"/>
    </location>
</feature>
<dbReference type="InterPro" id="IPR032974">
    <property type="entry name" value="Polypren_kinase"/>
</dbReference>
<proteinExistence type="inferred from homology"/>
<evidence type="ECO:0000256" key="8">
    <source>
        <dbReference type="ARBA" id="ARBA00022989"/>
    </source>
</evidence>
<keyword evidence="8 11" id="KW-1133">Transmembrane helix</keyword>
<feature type="transmembrane region" description="Helical" evidence="11">
    <location>
        <begin position="179"/>
        <end position="195"/>
    </location>
</feature>
<comment type="similarity">
    <text evidence="2">Belongs to the polyprenol kinase family.</text>
</comment>
<evidence type="ECO:0000256" key="11">
    <source>
        <dbReference type="SAM" id="Phobius"/>
    </source>
</evidence>
<keyword evidence="13" id="KW-1185">Reference proteome</keyword>
<dbReference type="EC" id="2.7.1.108" evidence="3"/>
<dbReference type="EMBL" id="GG745340">
    <property type="protein sequence ID" value="KNE62739.1"/>
    <property type="molecule type" value="Genomic_DNA"/>
</dbReference>